<dbReference type="AlphaFoldDB" id="A0A5P1R7M4"/>
<dbReference type="SUPFAM" id="SSF50346">
    <property type="entry name" value="PRC-barrel domain"/>
    <property type="match status" value="1"/>
</dbReference>
<sequence length="177" mass="20115">MSRNTQPDVTVVGQITSVYGVKGWVKIYSHTDPMENIMTYKPWLLKVGSQWKPIKVEASKRHAKGLIAKLDGVDDREVARQYCGVDIAVETSLLPDLGEGEYYWSQLEKLSVYTLSDELLGRVSHLMETGSNDVLVVRGNAESIDRRERMIPYLPDQVIKEINLEAGTMRVDWDPEF</sequence>
<evidence type="ECO:0000256" key="1">
    <source>
        <dbReference type="ARBA" id="ARBA00022490"/>
    </source>
</evidence>
<comment type="similarity">
    <text evidence="5">Belongs to the RimM family.</text>
</comment>
<comment type="function">
    <text evidence="5">An accessory protein needed during the final step in the assembly of 30S ribosomal subunit, possibly for assembly of the head region. Essential for efficient processing of 16S rRNA. May be needed both before and after RbfA during the maturation of 16S rRNA. It has affinity for free ribosomal 30S subunits but not for 70S ribosomes.</text>
</comment>
<evidence type="ECO:0000313" key="8">
    <source>
        <dbReference type="EMBL" id="QEQ95640.1"/>
    </source>
</evidence>
<evidence type="ECO:0000256" key="4">
    <source>
        <dbReference type="ARBA" id="ARBA00023186"/>
    </source>
</evidence>
<keyword evidence="2 5" id="KW-0690">Ribosome biogenesis</keyword>
<dbReference type="InterPro" id="IPR011033">
    <property type="entry name" value="PRC_barrel-like_sf"/>
</dbReference>
<dbReference type="EMBL" id="CP043869">
    <property type="protein sequence ID" value="QEQ95640.1"/>
    <property type="molecule type" value="Genomic_DNA"/>
</dbReference>
<evidence type="ECO:0000256" key="3">
    <source>
        <dbReference type="ARBA" id="ARBA00022552"/>
    </source>
</evidence>
<dbReference type="KEGG" id="ncu:F0U83_02375"/>
<accession>A0A5P1R7M4</accession>
<feature type="domain" description="RimM N-terminal" evidence="6">
    <location>
        <begin position="11"/>
        <end position="91"/>
    </location>
</feature>
<dbReference type="Gene3D" id="2.40.30.60">
    <property type="entry name" value="RimM"/>
    <property type="match status" value="1"/>
</dbReference>
<dbReference type="GO" id="GO:0005840">
    <property type="term" value="C:ribosome"/>
    <property type="evidence" value="ECO:0007669"/>
    <property type="project" value="InterPro"/>
</dbReference>
<name>A0A5P1R7M4_9GAMM</name>
<organism evidence="8 9">
    <name type="scientific">Neptunomonas concharum</name>
    <dbReference type="NCBI Taxonomy" id="1031538"/>
    <lineage>
        <taxon>Bacteria</taxon>
        <taxon>Pseudomonadati</taxon>
        <taxon>Pseudomonadota</taxon>
        <taxon>Gammaproteobacteria</taxon>
        <taxon>Oceanospirillales</taxon>
        <taxon>Oceanospirillaceae</taxon>
        <taxon>Neptunomonas</taxon>
    </lineage>
</organism>
<dbReference type="InterPro" id="IPR009000">
    <property type="entry name" value="Transl_B-barrel_sf"/>
</dbReference>
<evidence type="ECO:0000313" key="9">
    <source>
        <dbReference type="Proteomes" id="UP000324760"/>
    </source>
</evidence>
<dbReference type="SUPFAM" id="SSF50447">
    <property type="entry name" value="Translation proteins"/>
    <property type="match status" value="1"/>
</dbReference>
<dbReference type="GO" id="GO:0006364">
    <property type="term" value="P:rRNA processing"/>
    <property type="evidence" value="ECO:0007669"/>
    <property type="project" value="UniProtKB-UniRule"/>
</dbReference>
<gene>
    <name evidence="5 8" type="primary">rimM</name>
    <name evidence="8" type="ORF">F0U83_02375</name>
</gene>
<keyword evidence="4 5" id="KW-0143">Chaperone</keyword>
<dbReference type="OrthoDB" id="9783509at2"/>
<dbReference type="Pfam" id="PF01782">
    <property type="entry name" value="RimM"/>
    <property type="match status" value="1"/>
</dbReference>
<evidence type="ECO:0000256" key="5">
    <source>
        <dbReference type="HAMAP-Rule" id="MF_00014"/>
    </source>
</evidence>
<dbReference type="PANTHER" id="PTHR33692:SF1">
    <property type="entry name" value="RIBOSOME MATURATION FACTOR RIMM"/>
    <property type="match status" value="1"/>
</dbReference>
<dbReference type="PANTHER" id="PTHR33692">
    <property type="entry name" value="RIBOSOME MATURATION FACTOR RIMM"/>
    <property type="match status" value="1"/>
</dbReference>
<keyword evidence="1 5" id="KW-0963">Cytoplasm</keyword>
<keyword evidence="3 5" id="KW-0698">rRNA processing</keyword>
<comment type="subunit">
    <text evidence="5">Binds ribosomal protein uS19.</text>
</comment>
<evidence type="ECO:0000259" key="7">
    <source>
        <dbReference type="Pfam" id="PF05239"/>
    </source>
</evidence>
<feature type="domain" description="PRC-barrel" evidence="7">
    <location>
        <begin position="99"/>
        <end position="172"/>
    </location>
</feature>
<dbReference type="Proteomes" id="UP000324760">
    <property type="component" value="Chromosome"/>
</dbReference>
<dbReference type="NCBIfam" id="TIGR02273">
    <property type="entry name" value="16S_RimM"/>
    <property type="match status" value="1"/>
</dbReference>
<dbReference type="Pfam" id="PF05239">
    <property type="entry name" value="PRC"/>
    <property type="match status" value="1"/>
</dbReference>
<dbReference type="Gene3D" id="2.30.30.240">
    <property type="entry name" value="PRC-barrel domain"/>
    <property type="match status" value="1"/>
</dbReference>
<dbReference type="GO" id="GO:0042274">
    <property type="term" value="P:ribosomal small subunit biogenesis"/>
    <property type="evidence" value="ECO:0007669"/>
    <property type="project" value="UniProtKB-UniRule"/>
</dbReference>
<dbReference type="GO" id="GO:0043022">
    <property type="term" value="F:ribosome binding"/>
    <property type="evidence" value="ECO:0007669"/>
    <property type="project" value="InterPro"/>
</dbReference>
<evidence type="ECO:0000256" key="2">
    <source>
        <dbReference type="ARBA" id="ARBA00022517"/>
    </source>
</evidence>
<evidence type="ECO:0000259" key="6">
    <source>
        <dbReference type="Pfam" id="PF01782"/>
    </source>
</evidence>
<keyword evidence="9" id="KW-1185">Reference proteome</keyword>
<dbReference type="InterPro" id="IPR002676">
    <property type="entry name" value="RimM_N"/>
</dbReference>
<comment type="subcellular location">
    <subcellularLocation>
        <location evidence="5">Cytoplasm</location>
    </subcellularLocation>
</comment>
<reference evidence="8 9" key="1">
    <citation type="journal article" date="2019" name="Biochem. Eng. J.">
        <title>Metabolic engineering of the marine bacteria Neptunomonas concharum for the production of acetoin and meso-2,3-butanediol from acetate.</title>
        <authorList>
            <person name="Li W."/>
            <person name="Pu N."/>
            <person name="Liu C.-X."/>
            <person name="Yuan Q.-P."/>
            <person name="Li Z.-J."/>
        </authorList>
    </citation>
    <scope>NUCLEOTIDE SEQUENCE [LARGE SCALE GENOMIC DNA]</scope>
    <source>
        <strain evidence="8 9">JCM17730</strain>
    </source>
</reference>
<dbReference type="GO" id="GO:0005737">
    <property type="term" value="C:cytoplasm"/>
    <property type="evidence" value="ECO:0007669"/>
    <property type="project" value="UniProtKB-SubCell"/>
</dbReference>
<dbReference type="RefSeq" id="WP_138986344.1">
    <property type="nucleotide sequence ID" value="NZ_CP043869.1"/>
</dbReference>
<dbReference type="InterPro" id="IPR027275">
    <property type="entry name" value="PRC-brl_dom"/>
</dbReference>
<comment type="domain">
    <text evidence="5">The PRC barrel domain binds ribosomal protein uS19.</text>
</comment>
<protein>
    <recommendedName>
        <fullName evidence="5">Ribosome maturation factor RimM</fullName>
    </recommendedName>
</protein>
<dbReference type="InterPro" id="IPR011961">
    <property type="entry name" value="RimM"/>
</dbReference>
<dbReference type="HAMAP" id="MF_00014">
    <property type="entry name" value="Ribosome_mat_RimM"/>
    <property type="match status" value="1"/>
</dbReference>
<proteinExistence type="inferred from homology"/>
<dbReference type="InterPro" id="IPR036976">
    <property type="entry name" value="RimM_N_sf"/>
</dbReference>